<dbReference type="AlphaFoldDB" id="A0AAW2XGD3"/>
<reference evidence="5" key="2">
    <citation type="journal article" date="2024" name="Plant">
        <title>Genomic evolution and insights into agronomic trait innovations of Sesamum species.</title>
        <authorList>
            <person name="Miao H."/>
            <person name="Wang L."/>
            <person name="Qu L."/>
            <person name="Liu H."/>
            <person name="Sun Y."/>
            <person name="Le M."/>
            <person name="Wang Q."/>
            <person name="Wei S."/>
            <person name="Zheng Y."/>
            <person name="Lin W."/>
            <person name="Duan Y."/>
            <person name="Cao H."/>
            <person name="Xiong S."/>
            <person name="Wang X."/>
            <person name="Wei L."/>
            <person name="Li C."/>
            <person name="Ma Q."/>
            <person name="Ju M."/>
            <person name="Zhao R."/>
            <person name="Li G."/>
            <person name="Mu C."/>
            <person name="Tian Q."/>
            <person name="Mei H."/>
            <person name="Zhang T."/>
            <person name="Gao T."/>
            <person name="Zhang H."/>
        </authorList>
    </citation>
    <scope>NUCLEOTIDE SEQUENCE</scope>
    <source>
        <strain evidence="5">KEN1</strain>
    </source>
</reference>
<organism evidence="5">
    <name type="scientific">Sesamum latifolium</name>
    <dbReference type="NCBI Taxonomy" id="2727402"/>
    <lineage>
        <taxon>Eukaryota</taxon>
        <taxon>Viridiplantae</taxon>
        <taxon>Streptophyta</taxon>
        <taxon>Embryophyta</taxon>
        <taxon>Tracheophyta</taxon>
        <taxon>Spermatophyta</taxon>
        <taxon>Magnoliopsida</taxon>
        <taxon>eudicotyledons</taxon>
        <taxon>Gunneridae</taxon>
        <taxon>Pentapetalae</taxon>
        <taxon>asterids</taxon>
        <taxon>lamiids</taxon>
        <taxon>Lamiales</taxon>
        <taxon>Pedaliaceae</taxon>
        <taxon>Sesamum</taxon>
    </lineage>
</organism>
<gene>
    <name evidence="5" type="ORF">Slati_1262400</name>
</gene>
<evidence type="ECO:0000256" key="2">
    <source>
        <dbReference type="ARBA" id="ARBA00022741"/>
    </source>
</evidence>
<evidence type="ECO:0000256" key="3">
    <source>
        <dbReference type="ARBA" id="ARBA00022755"/>
    </source>
</evidence>
<dbReference type="GO" id="GO:0016874">
    <property type="term" value="F:ligase activity"/>
    <property type="evidence" value="ECO:0007669"/>
    <property type="project" value="UniProtKB-KW"/>
</dbReference>
<sequence>MAAACEITAAEFLRGAHRQKLVLPRRTLRQTNRLLWGTLPRKSPLVRISRGEIGLRPVKVRAVVSRDIGSPVSQESKLVGRVAEKVVHFYRIPLIQESATAELLKLVQTKVSNQIIGLKTEQCFNIGVNGDISREKLSVLRWLLGETYEPDNLGTSLWFD</sequence>
<name>A0AAW2XGD3_9LAMI</name>
<evidence type="ECO:0000313" key="5">
    <source>
        <dbReference type="EMBL" id="KAL0452843.1"/>
    </source>
</evidence>
<reference evidence="5" key="1">
    <citation type="submission" date="2020-06" db="EMBL/GenBank/DDBJ databases">
        <authorList>
            <person name="Li T."/>
            <person name="Hu X."/>
            <person name="Zhang T."/>
            <person name="Song X."/>
            <person name="Zhang H."/>
            <person name="Dai N."/>
            <person name="Sheng W."/>
            <person name="Hou X."/>
            <person name="Wei L."/>
        </authorList>
    </citation>
    <scope>NUCLEOTIDE SEQUENCE</scope>
    <source>
        <strain evidence="5">KEN1</strain>
        <tissue evidence="5">Leaf</tissue>
    </source>
</reference>
<dbReference type="InterPro" id="IPR036604">
    <property type="entry name" value="PurS-like_sf"/>
</dbReference>
<proteinExistence type="predicted"/>
<dbReference type="SUPFAM" id="SSF82697">
    <property type="entry name" value="PurS-like"/>
    <property type="match status" value="1"/>
</dbReference>
<comment type="caution">
    <text evidence="5">The sequence shown here is derived from an EMBL/GenBank/DDBJ whole genome shotgun (WGS) entry which is preliminary data.</text>
</comment>
<keyword evidence="1" id="KW-0436">Ligase</keyword>
<evidence type="ECO:0000256" key="4">
    <source>
        <dbReference type="ARBA" id="ARBA00022840"/>
    </source>
</evidence>
<keyword evidence="3" id="KW-0658">Purine biosynthesis</keyword>
<dbReference type="EMBL" id="JACGWN010000004">
    <property type="protein sequence ID" value="KAL0452843.1"/>
    <property type="molecule type" value="Genomic_DNA"/>
</dbReference>
<dbReference type="GO" id="GO:0006164">
    <property type="term" value="P:purine nucleotide biosynthetic process"/>
    <property type="evidence" value="ECO:0007669"/>
    <property type="project" value="UniProtKB-KW"/>
</dbReference>
<dbReference type="GO" id="GO:0005524">
    <property type="term" value="F:ATP binding"/>
    <property type="evidence" value="ECO:0007669"/>
    <property type="project" value="UniProtKB-KW"/>
</dbReference>
<protein>
    <submittedName>
        <fullName evidence="5">Phosphoribosylformylglycinamidine synthase, chloroplastic/mitochondrial</fullName>
    </submittedName>
</protein>
<evidence type="ECO:0000256" key="1">
    <source>
        <dbReference type="ARBA" id="ARBA00022598"/>
    </source>
</evidence>
<keyword evidence="4" id="KW-0067">ATP-binding</keyword>
<keyword evidence="2" id="KW-0547">Nucleotide-binding</keyword>
<accession>A0AAW2XGD3</accession>